<dbReference type="PANTHER" id="PTHR47135">
    <property type="entry name" value="FIBRONECTIN TYPE III DOMAIN-CONTAINING PROTEIN 7"/>
    <property type="match status" value="1"/>
</dbReference>
<feature type="domain" description="Fibronectin type-III" evidence="2">
    <location>
        <begin position="500"/>
        <end position="593"/>
    </location>
</feature>
<dbReference type="CDD" id="cd00063">
    <property type="entry name" value="FN3"/>
    <property type="match status" value="4"/>
</dbReference>
<dbReference type="InterPro" id="IPR022385">
    <property type="entry name" value="Rhs_assc_core"/>
</dbReference>
<sequence length="2484" mass="273421">MYSRIPLFFVLKISFLISIAQSVPPPPGGDPPSVNIYGPSNVELNTSHAYSVTVSNGNHTSSSYTAYGGNVLSSSKNSVTVKWTSTGSRSVDVTAYINGNYYTDTHYVTVVSYTPVATQETQKNTTYFQANWNQVSGATGYYLDVAYNSSFTSYVSGYQSKLLQGNDPTGSTGVRTLNNHFVNGLTPGRNYYYRVRSKKPNGGASLYSNTITANTTLSYPVIGNPTNKKTDRFTTNWNEVTGATSYKLFVSASSNFSSHESGYSGKTISSGTSHTVTGLSPGKKYYYRIKAVSPAYETNYSASKESNTTLSTPIIGSPTNKKTDRFTANWSSVTGATSYKLYVSASSDFSNHLSGYGGKTISSGTSHAVTGLSPGKKYYYRVKAVSPVYTTGYSASKQSNTTLSTPVIGSPTNKKTDRFTANWSGVTGATSYKLYVSASSNFSNHVSGYGGKTISSGTSHTVTGLSPGKKYYYRVKAVSPVYTTGYSASKQSNTTLSTPVIGGPTNKKTDRFTANWSGVTGATSYKLYVSAISDFSSYVSDYDGKTISSGTSHTVTGLSPGKKYYYRVKAVSSAYTTGYSASKQSNTTLTTPIIGNPTNKKTDRFTANWSGVTGATSYKLYVSASSNFSNHVSGYGGKTISSGISHTVTGLSPGKKYYYRVKAVSSAYTTGYSASKQSNTTLSTPVIGGPTNKKTDRFTANWIGVTGATSYKLYVSASSDFSSHESDYDGKTILSGTSHTVTGLSPGKKYYYRVKAASSAYTTGYSASKVSNTTLSTPVIGGPTNKKTDRFTANWNGVTGATSYKLYVSASSNFSNHVSGYGGKTISSGTSHTVTGLSPGKKYYYRVKAVSSVYSTDFSDFKESNTTLSAPEALKESVKRTTNFKANWNAVDGANNYRLQVSTSASFSSLFKDEIVSDISLRIFGITYGTTYYYRVRAISNDNIKSAYSAIITVLPRVLSGTISYDGDVCSGSSPGMIYGTEATGGDGTYEYRWQYYDGTQWKTLATNAQTNYDPTITISSATKFRRRARSGGSYWRSSPELTIQITDPISNVGTLTTSETEDVCPGETVSLYFTKGDSRLDMNTARLVVVRDGQEVNLGALSSSGSNYEASTITHYGDLFKLKGEQLCTGLPIYSNAVTFSYSCNQPPSPGENFVRTEVPMVPVQTDEELSILNATKMSTTYSYFDGLGRNKQSVKLKASPSGKDVIQVVEYDEFGRQSIQHLPFTDVNNGAFHTDAITAQSDFFSTAAKVAHDTRPFSETEFESSPLNRVLSTTPQGQDWHDNNKQVTNNYSFNTEGEVDKWVIIAGTPEKTTTTSTYPANQLNVVEVTAEDGQVTKTYTNGLGQTILKRVKANETPIEWYDTYYVYDDFGNLRFVIPPKLSALTSSPTWKQLRALGFEYRYDGRRRMIKKFVPGAECVNMVYDQWDRLVMTQDGNQRDVSPKEWLYTKYDELNRPIMTGVVTDNRSLGNIQRELDNSEGRFENRIANEVGYSLNNSYPTNAQIADVLTVTFYDDYDFMDADWTDLAFVAESGFDATHNDQVKGQVTGSMTRAIGQEWIRTASYYDDKYRPVQSVSNNHLGGIDRSSNAYDFIGNVVKTFQNHTSSFEAVTVLKEFEYDHANRLLREYNTIDDEARILVAENHYNELGELVEKNIHAPHPTGQPEPVEGFLQSMDYRYNIRGWLTDINNHKLQNDGGITNDDTNDLFGMRLSYNQDQYTANGEVLEKQYGGNIAGVKWSSNNLVDTPTEQAYVYHYDKVNRLTKATYGAFNTDTNFTGQAFYSMNASYDENGNILTLNRKGKLSGNLIDMDLLAYQYEDGNKSNRLYRVEDGGNDAEGYKEIGGVPGELYYYDANGNMIADVNKEIVRIEYNHLNLPIEVEFLDGKLITYEYDAAGIKLRQTVDDGTNTPKVTDYLGLGVYEDQELSFLFTSEGRAIKYANSYGYEYFLKDHLGNTRVAFGDLPEREEYKATMEGERSGYEESYFEFPTNTRVNAENRTPLGNESVALNGVVTDRRVGPAKVLNITAGDKIELEVWAKYTFSSWNNTSVADIANAISGAFGGASTGTGGESASSSLNSALSTPGANGLFADADNGEPRAYLQYMFFNQAHSFRESHSGFIAVGTEAEGAFAKLDRVVEGFTEDGYLFVYIVNESNQDAEVYFDDLRIVQESAATSLVVNSSQDYYPFGLTFNESVRKVITPQNYKFGGKEGQKDWGVGVMDFQARMYDAALGRWYKVDPAAESYFSYSPYNYVRNNPINRIDPTGMWDIHVHVSRNRKKYGYGIAVVTDRNGKEVYRFAVRAEGTAGTDVYKKNSNTPTGVYDIPDDNMWIAGSDGAPGTSGGKKRAAYGPNHRLILNGLAGEIVDTGRDLIRVHGGRQEKYNSETGEWELISDAELKKTYGCLRSSDCDIKTLKEITDELMANDAEEKGGVLIIRNDLESFLASEQEEEEEEETNTFWNGFTNALSQGIDNLQSWLKDQGF</sequence>
<dbReference type="Gene3D" id="2.60.40.10">
    <property type="entry name" value="Immunoglobulins"/>
    <property type="match status" value="9"/>
</dbReference>
<dbReference type="EMBL" id="FZPD01000002">
    <property type="protein sequence ID" value="SNS77754.1"/>
    <property type="molecule type" value="Genomic_DNA"/>
</dbReference>
<organism evidence="3 4">
    <name type="scientific">Ekhidna lutea</name>
    <dbReference type="NCBI Taxonomy" id="447679"/>
    <lineage>
        <taxon>Bacteria</taxon>
        <taxon>Pseudomonadati</taxon>
        <taxon>Bacteroidota</taxon>
        <taxon>Cytophagia</taxon>
        <taxon>Cytophagales</taxon>
        <taxon>Reichenbachiellaceae</taxon>
        <taxon>Ekhidna</taxon>
    </lineage>
</organism>
<evidence type="ECO:0000256" key="1">
    <source>
        <dbReference type="SAM" id="SignalP"/>
    </source>
</evidence>
<name>A0A239HBW4_EKHLU</name>
<dbReference type="InterPro" id="IPR003961">
    <property type="entry name" value="FN3_dom"/>
</dbReference>
<dbReference type="RefSeq" id="WP_089355951.1">
    <property type="nucleotide sequence ID" value="NZ_FZPD01000002.1"/>
</dbReference>
<gene>
    <name evidence="3" type="ORF">SAMN05421640_1197</name>
</gene>
<feature type="domain" description="Fibronectin type-III" evidence="2">
    <location>
        <begin position="774"/>
        <end position="870"/>
    </location>
</feature>
<dbReference type="InterPro" id="IPR013783">
    <property type="entry name" value="Ig-like_fold"/>
</dbReference>
<keyword evidence="1" id="KW-0732">Signal</keyword>
<dbReference type="Gene3D" id="2.180.10.10">
    <property type="entry name" value="RHS repeat-associated core"/>
    <property type="match status" value="2"/>
</dbReference>
<dbReference type="InterPro" id="IPR045619">
    <property type="entry name" value="DUF6443"/>
</dbReference>
<accession>A0A239HBW4</accession>
<evidence type="ECO:0000313" key="3">
    <source>
        <dbReference type="EMBL" id="SNS77754.1"/>
    </source>
</evidence>
<dbReference type="PANTHER" id="PTHR47135:SF1">
    <property type="entry name" value="FIBRONECTIN TYPE III DOMAIN-CONTAINING PROTEIN 7"/>
    <property type="match status" value="1"/>
</dbReference>
<feature type="domain" description="Fibronectin type-III" evidence="2">
    <location>
        <begin position="216"/>
        <end position="312"/>
    </location>
</feature>
<dbReference type="PROSITE" id="PS50853">
    <property type="entry name" value="FN3"/>
    <property type="match status" value="4"/>
</dbReference>
<dbReference type="SMART" id="SM00060">
    <property type="entry name" value="FN3"/>
    <property type="match status" value="9"/>
</dbReference>
<dbReference type="InterPro" id="IPR036116">
    <property type="entry name" value="FN3_sf"/>
</dbReference>
<evidence type="ECO:0000313" key="4">
    <source>
        <dbReference type="Proteomes" id="UP000198393"/>
    </source>
</evidence>
<dbReference type="Proteomes" id="UP000198393">
    <property type="component" value="Unassembled WGS sequence"/>
</dbReference>
<evidence type="ECO:0000259" key="2">
    <source>
        <dbReference type="PROSITE" id="PS50853"/>
    </source>
</evidence>
<dbReference type="SUPFAM" id="SSF49265">
    <property type="entry name" value="Fibronectin type III"/>
    <property type="match status" value="6"/>
</dbReference>
<keyword evidence="4" id="KW-1185">Reference proteome</keyword>
<feature type="signal peptide" evidence="1">
    <location>
        <begin position="1"/>
        <end position="22"/>
    </location>
</feature>
<proteinExistence type="predicted"/>
<dbReference type="NCBIfam" id="TIGR03696">
    <property type="entry name" value="Rhs_assc_core"/>
    <property type="match status" value="1"/>
</dbReference>
<feature type="domain" description="Fibronectin type-III" evidence="2">
    <location>
        <begin position="405"/>
        <end position="498"/>
    </location>
</feature>
<feature type="chain" id="PRO_5012286047" evidence="1">
    <location>
        <begin position="23"/>
        <end position="2484"/>
    </location>
</feature>
<dbReference type="OrthoDB" id="976756at2"/>
<protein>
    <submittedName>
        <fullName evidence="3">RHS repeat-associated core domain-containing protein</fullName>
    </submittedName>
</protein>
<reference evidence="3 4" key="1">
    <citation type="submission" date="2017-06" db="EMBL/GenBank/DDBJ databases">
        <authorList>
            <person name="Kim H.J."/>
            <person name="Triplett B.A."/>
        </authorList>
    </citation>
    <scope>NUCLEOTIDE SEQUENCE [LARGE SCALE GENOMIC DNA]</scope>
    <source>
        <strain evidence="3 4">DSM 19307</strain>
    </source>
</reference>
<dbReference type="Pfam" id="PF20041">
    <property type="entry name" value="DUF6443"/>
    <property type="match status" value="1"/>
</dbReference>